<keyword evidence="14" id="KW-0406">Ion transport</keyword>
<feature type="transmembrane region" description="Helical" evidence="17">
    <location>
        <begin position="339"/>
        <end position="361"/>
    </location>
</feature>
<evidence type="ECO:0000256" key="6">
    <source>
        <dbReference type="ARBA" id="ARBA00022568"/>
    </source>
</evidence>
<feature type="transmembrane region" description="Helical" evidence="17">
    <location>
        <begin position="373"/>
        <end position="395"/>
    </location>
</feature>
<dbReference type="GO" id="GO:0005262">
    <property type="term" value="F:calcium channel activity"/>
    <property type="evidence" value="ECO:0007669"/>
    <property type="project" value="TreeGrafter"/>
</dbReference>
<dbReference type="GO" id="GO:0006874">
    <property type="term" value="P:intracellular calcium ion homeostasis"/>
    <property type="evidence" value="ECO:0007669"/>
    <property type="project" value="TreeGrafter"/>
</dbReference>
<feature type="transmembrane region" description="Helical" evidence="17">
    <location>
        <begin position="271"/>
        <end position="294"/>
    </location>
</feature>
<dbReference type="Gene3D" id="1.20.1420.30">
    <property type="entry name" value="NCX, central ion-binding region"/>
    <property type="match status" value="2"/>
</dbReference>
<protein>
    <submittedName>
        <fullName evidence="19">Sodium/potassium/calcium exchanger 5</fullName>
    </submittedName>
</protein>
<dbReference type="STRING" id="597456.A0A0L7RB04"/>
<evidence type="ECO:0000256" key="1">
    <source>
        <dbReference type="ARBA" id="ARBA00004141"/>
    </source>
</evidence>
<evidence type="ECO:0000256" key="2">
    <source>
        <dbReference type="ARBA" id="ARBA00005364"/>
    </source>
</evidence>
<dbReference type="EMBL" id="KQ414617">
    <property type="protein sequence ID" value="KOC68023.1"/>
    <property type="molecule type" value="Genomic_DNA"/>
</dbReference>
<evidence type="ECO:0000256" key="14">
    <source>
        <dbReference type="ARBA" id="ARBA00023065"/>
    </source>
</evidence>
<dbReference type="InterPro" id="IPR004481">
    <property type="entry name" value="K/Na/Ca-exchanger"/>
</dbReference>
<feature type="transmembrane region" description="Helical" evidence="17">
    <location>
        <begin position="236"/>
        <end position="259"/>
    </location>
</feature>
<feature type="transmembrane region" description="Helical" evidence="17">
    <location>
        <begin position="36"/>
        <end position="57"/>
    </location>
</feature>
<keyword evidence="13" id="KW-0915">Sodium</keyword>
<evidence type="ECO:0000256" key="8">
    <source>
        <dbReference type="ARBA" id="ARBA00022729"/>
    </source>
</evidence>
<name>A0A0L7RB04_9HYME</name>
<evidence type="ECO:0000256" key="10">
    <source>
        <dbReference type="ARBA" id="ARBA00022847"/>
    </source>
</evidence>
<keyword evidence="16" id="KW-0739">Sodium transport</keyword>
<evidence type="ECO:0000256" key="16">
    <source>
        <dbReference type="ARBA" id="ARBA00023201"/>
    </source>
</evidence>
<keyword evidence="4" id="KW-0050">Antiport</keyword>
<keyword evidence="9" id="KW-0106">Calcium</keyword>
<organism evidence="19 20">
    <name type="scientific">Habropoda laboriosa</name>
    <dbReference type="NCBI Taxonomy" id="597456"/>
    <lineage>
        <taxon>Eukaryota</taxon>
        <taxon>Metazoa</taxon>
        <taxon>Ecdysozoa</taxon>
        <taxon>Arthropoda</taxon>
        <taxon>Hexapoda</taxon>
        <taxon>Insecta</taxon>
        <taxon>Pterygota</taxon>
        <taxon>Neoptera</taxon>
        <taxon>Endopterygota</taxon>
        <taxon>Hymenoptera</taxon>
        <taxon>Apocrita</taxon>
        <taxon>Aculeata</taxon>
        <taxon>Apoidea</taxon>
        <taxon>Anthophila</taxon>
        <taxon>Apidae</taxon>
        <taxon>Habropoda</taxon>
    </lineage>
</organism>
<feature type="transmembrane region" description="Helical" evidence="17">
    <location>
        <begin position="95"/>
        <end position="114"/>
    </location>
</feature>
<evidence type="ECO:0000256" key="13">
    <source>
        <dbReference type="ARBA" id="ARBA00023053"/>
    </source>
</evidence>
<feature type="domain" description="Sodium/calcium exchanger membrane region" evidence="18">
    <location>
        <begin position="2"/>
        <end position="113"/>
    </location>
</feature>
<proteinExistence type="inferred from homology"/>
<keyword evidence="7 17" id="KW-0812">Transmembrane</keyword>
<keyword evidence="11" id="KW-0630">Potassium</keyword>
<dbReference type="Pfam" id="PF01699">
    <property type="entry name" value="Na_Ca_ex"/>
    <property type="match status" value="2"/>
</dbReference>
<comment type="subcellular location">
    <subcellularLocation>
        <location evidence="1">Membrane</location>
        <topology evidence="1">Multi-pass membrane protein</topology>
    </subcellularLocation>
</comment>
<keyword evidence="5" id="KW-0633">Potassium transport</keyword>
<dbReference type="InterPro" id="IPR004837">
    <property type="entry name" value="NaCa_Exmemb"/>
</dbReference>
<evidence type="ECO:0000259" key="18">
    <source>
        <dbReference type="Pfam" id="PF01699"/>
    </source>
</evidence>
<keyword evidence="8" id="KW-0732">Signal</keyword>
<dbReference type="GO" id="GO:0005886">
    <property type="term" value="C:plasma membrane"/>
    <property type="evidence" value="ECO:0007669"/>
    <property type="project" value="TreeGrafter"/>
</dbReference>
<evidence type="ECO:0000256" key="17">
    <source>
        <dbReference type="SAM" id="Phobius"/>
    </source>
</evidence>
<keyword evidence="15 17" id="KW-0472">Membrane</keyword>
<feature type="transmembrane region" description="Helical" evidence="17">
    <location>
        <begin position="69"/>
        <end position="89"/>
    </location>
</feature>
<keyword evidence="20" id="KW-1185">Reference proteome</keyword>
<dbReference type="InterPro" id="IPR044880">
    <property type="entry name" value="NCX_ion-bd_dom_sf"/>
</dbReference>
<keyword evidence="6" id="KW-0109">Calcium transport</keyword>
<dbReference type="AlphaFoldDB" id="A0A0L7RB04"/>
<evidence type="ECO:0000256" key="11">
    <source>
        <dbReference type="ARBA" id="ARBA00022958"/>
    </source>
</evidence>
<evidence type="ECO:0000256" key="4">
    <source>
        <dbReference type="ARBA" id="ARBA00022449"/>
    </source>
</evidence>
<dbReference type="PANTHER" id="PTHR10846">
    <property type="entry name" value="SODIUM/POTASSIUM/CALCIUM EXCHANGER"/>
    <property type="match status" value="1"/>
</dbReference>
<evidence type="ECO:0000256" key="7">
    <source>
        <dbReference type="ARBA" id="ARBA00022692"/>
    </source>
</evidence>
<evidence type="ECO:0000256" key="3">
    <source>
        <dbReference type="ARBA" id="ARBA00022448"/>
    </source>
</evidence>
<keyword evidence="3" id="KW-0813">Transport</keyword>
<evidence type="ECO:0000256" key="15">
    <source>
        <dbReference type="ARBA" id="ARBA00023136"/>
    </source>
</evidence>
<evidence type="ECO:0000256" key="9">
    <source>
        <dbReference type="ARBA" id="ARBA00022837"/>
    </source>
</evidence>
<dbReference type="FunFam" id="1.20.1420.30:FF:000009">
    <property type="entry name" value="sodium/potassium/calcium exchanger 5 isoform X2"/>
    <property type="match status" value="1"/>
</dbReference>
<accession>A0A0L7RB04</accession>
<dbReference type="Proteomes" id="UP000053825">
    <property type="component" value="Unassembled WGS sequence"/>
</dbReference>
<evidence type="ECO:0000256" key="12">
    <source>
        <dbReference type="ARBA" id="ARBA00022989"/>
    </source>
</evidence>
<reference evidence="19 20" key="1">
    <citation type="submission" date="2015-07" db="EMBL/GenBank/DDBJ databases">
        <title>The genome of Habropoda laboriosa.</title>
        <authorList>
            <person name="Pan H."/>
            <person name="Kapheim K."/>
        </authorList>
    </citation>
    <scope>NUCLEOTIDE SEQUENCE [LARGE SCALE GENOMIC DNA]</scope>
    <source>
        <strain evidence="19">0110345459</strain>
    </source>
</reference>
<keyword evidence="10" id="KW-0769">Symport</keyword>
<dbReference type="PANTHER" id="PTHR10846:SF2">
    <property type="entry name" value="RE48874P"/>
    <property type="match status" value="1"/>
</dbReference>
<feature type="transmembrane region" description="Helical" evidence="17">
    <location>
        <begin position="306"/>
        <end position="324"/>
    </location>
</feature>
<evidence type="ECO:0000256" key="5">
    <source>
        <dbReference type="ARBA" id="ARBA00022538"/>
    </source>
</evidence>
<feature type="domain" description="Sodium/calcium exchanger membrane region" evidence="18">
    <location>
        <begin position="237"/>
        <end position="385"/>
    </location>
</feature>
<sequence>MNISTDVAGATFLAMASSFPEMFVNLVGTFLTESDLGTGTVVGSAVFDTSFLIHLLSFSIQSIPLEWQILSRDCTMYVISVGTLVIIMWDRQIRWYEATILLVLLCIYLILLFCGEGIRLCCGKIVRCNSTSTIKVSNNNESTSPVGSYKSNAVVATTATTSKKNRNVDLLEEQQNGSENVENCEKSAKRSMSEYLFSWPREQSTIAKCWFTLVWPLKFLLFVTVPDVRVERFKHWYPLTFVMCMIWIAISSYLVSWMMTAIGDTIGIPDSVMGLTFLAAGGNMPEVASIVILARQGDGNMAMSNTLGANILDILLCLGLPWTIKCLMSGRDVTIESGALTYSVISMVACIVVLFAVIAYFKFHLNKKVGFICLLLFVVFLIFTILIELNVFFFVNAPMCDY</sequence>
<evidence type="ECO:0000313" key="20">
    <source>
        <dbReference type="Proteomes" id="UP000053825"/>
    </source>
</evidence>
<dbReference type="GO" id="GO:0015293">
    <property type="term" value="F:symporter activity"/>
    <property type="evidence" value="ECO:0007669"/>
    <property type="project" value="UniProtKB-KW"/>
</dbReference>
<evidence type="ECO:0000313" key="19">
    <source>
        <dbReference type="EMBL" id="KOC68023.1"/>
    </source>
</evidence>
<dbReference type="GO" id="GO:0008273">
    <property type="term" value="F:calcium, potassium:sodium antiporter activity"/>
    <property type="evidence" value="ECO:0007669"/>
    <property type="project" value="TreeGrafter"/>
</dbReference>
<gene>
    <name evidence="19" type="ORF">WH47_03181</name>
</gene>
<keyword evidence="12 17" id="KW-1133">Transmembrane helix</keyword>
<dbReference type="OrthoDB" id="2127281at2759"/>
<comment type="similarity">
    <text evidence="2">Belongs to the Ca(2+):cation antiporter (CaCA) (TC 2.A.19) family. SLC24A subfamily.</text>
</comment>